<proteinExistence type="predicted"/>
<dbReference type="Proteomes" id="UP000561181">
    <property type="component" value="Unassembled WGS sequence"/>
</dbReference>
<name>A0A848QDR0_9SPHN</name>
<reference evidence="1 2" key="1">
    <citation type="submission" date="2020-04" db="EMBL/GenBank/DDBJ databases">
        <authorList>
            <person name="Liu A."/>
        </authorList>
    </citation>
    <scope>NUCLEOTIDE SEQUENCE [LARGE SCALE GENOMIC DNA]</scope>
    <source>
        <strain evidence="1 2">RZ02</strain>
    </source>
</reference>
<dbReference type="RefSeq" id="WP_170009319.1">
    <property type="nucleotide sequence ID" value="NZ_JABCRE010000002.1"/>
</dbReference>
<evidence type="ECO:0000313" key="1">
    <source>
        <dbReference type="EMBL" id="NMW30552.1"/>
    </source>
</evidence>
<comment type="caution">
    <text evidence="1">The sequence shown here is derived from an EMBL/GenBank/DDBJ whole genome shotgun (WGS) entry which is preliminary data.</text>
</comment>
<protein>
    <submittedName>
        <fullName evidence="1">Uncharacterized protein</fullName>
    </submittedName>
</protein>
<organism evidence="1 2">
    <name type="scientific">Pontixanthobacter rizhaonensis</name>
    <dbReference type="NCBI Taxonomy" id="2730337"/>
    <lineage>
        <taxon>Bacteria</taxon>
        <taxon>Pseudomonadati</taxon>
        <taxon>Pseudomonadota</taxon>
        <taxon>Alphaproteobacteria</taxon>
        <taxon>Sphingomonadales</taxon>
        <taxon>Erythrobacteraceae</taxon>
        <taxon>Pontixanthobacter</taxon>
    </lineage>
</organism>
<evidence type="ECO:0000313" key="2">
    <source>
        <dbReference type="Proteomes" id="UP000561181"/>
    </source>
</evidence>
<gene>
    <name evidence="1" type="ORF">HKD42_00540</name>
</gene>
<dbReference type="AlphaFoldDB" id="A0A848QDR0"/>
<dbReference type="EMBL" id="JABCRE010000002">
    <property type="protein sequence ID" value="NMW30552.1"/>
    <property type="molecule type" value="Genomic_DNA"/>
</dbReference>
<keyword evidence="2" id="KW-1185">Reference proteome</keyword>
<sequence>MSNLTYRSSRPDAWVQPRAYRDASQRLKQHGKIIPMDEPGFFARLFGAR</sequence>
<accession>A0A848QDR0</accession>